<dbReference type="EMBL" id="MGDD01000307">
    <property type="protein sequence ID" value="OGL42760.1"/>
    <property type="molecule type" value="Genomic_DNA"/>
</dbReference>
<organism evidence="1 2">
    <name type="scientific">Candidatus Schekmanbacteria bacterium RBG_13_48_7</name>
    <dbReference type="NCBI Taxonomy" id="1817878"/>
    <lineage>
        <taxon>Bacteria</taxon>
        <taxon>Candidatus Schekmaniibacteriota</taxon>
    </lineage>
</organism>
<comment type="caution">
    <text evidence="1">The sequence shown here is derived from an EMBL/GenBank/DDBJ whole genome shotgun (WGS) entry which is preliminary data.</text>
</comment>
<proteinExistence type="predicted"/>
<name>A0A1F7RN65_9BACT</name>
<protein>
    <submittedName>
        <fullName evidence="1">Uncharacterized protein</fullName>
    </submittedName>
</protein>
<reference evidence="1 2" key="1">
    <citation type="journal article" date="2016" name="Nat. Commun.">
        <title>Thousands of microbial genomes shed light on interconnected biogeochemical processes in an aquifer system.</title>
        <authorList>
            <person name="Anantharaman K."/>
            <person name="Brown C.T."/>
            <person name="Hug L.A."/>
            <person name="Sharon I."/>
            <person name="Castelle C.J."/>
            <person name="Probst A.J."/>
            <person name="Thomas B.C."/>
            <person name="Singh A."/>
            <person name="Wilkins M.J."/>
            <person name="Karaoz U."/>
            <person name="Brodie E.L."/>
            <person name="Williams K.H."/>
            <person name="Hubbard S.S."/>
            <person name="Banfield J.F."/>
        </authorList>
    </citation>
    <scope>NUCLEOTIDE SEQUENCE [LARGE SCALE GENOMIC DNA]</scope>
</reference>
<accession>A0A1F7RN65</accession>
<dbReference type="AlphaFoldDB" id="A0A1F7RN65"/>
<evidence type="ECO:0000313" key="2">
    <source>
        <dbReference type="Proteomes" id="UP000179266"/>
    </source>
</evidence>
<sequence length="64" mass="7610">MRPFKEKAIAIKGLPLVKSIEQNYINSFEGDMEKINEWADFLGLSDWFEWTDFENVPYDYTQSI</sequence>
<evidence type="ECO:0000313" key="1">
    <source>
        <dbReference type="EMBL" id="OGL42760.1"/>
    </source>
</evidence>
<gene>
    <name evidence="1" type="ORF">A2161_08950</name>
</gene>
<dbReference type="Proteomes" id="UP000179266">
    <property type="component" value="Unassembled WGS sequence"/>
</dbReference>